<sequence length="166" mass="17372">MTVQTEPTERAPFAWKYNLLTVVAATTAAIAATTSASIGWPVWAMFMGWVAFFTRGHSASEALKSYTCLVVGIAIGMAAALALQALMPAMGALAFGPVVFIVAMIVVSLRALAPVNNVPAYFLGLITFFAAHLEPGWLAFCELAGVAALGCAAAWLAHRLQGAIAR</sequence>
<dbReference type="EMBL" id="LGAP01000002">
    <property type="protein sequence ID" value="KOF20997.1"/>
    <property type="molecule type" value="Genomic_DNA"/>
</dbReference>
<proteinExistence type="predicted"/>
<feature type="transmembrane region" description="Helical" evidence="1">
    <location>
        <begin position="20"/>
        <end position="53"/>
    </location>
</feature>
<dbReference type="InterPro" id="IPR009476">
    <property type="entry name" value="DUF1097"/>
</dbReference>
<keyword evidence="1" id="KW-1133">Transmembrane helix</keyword>
<protein>
    <submittedName>
        <fullName evidence="2">Membrane protein</fullName>
    </submittedName>
</protein>
<gene>
    <name evidence="2" type="ORF">AC244_06225</name>
</gene>
<keyword evidence="1" id="KW-0812">Transmembrane</keyword>
<feature type="transmembrane region" description="Helical" evidence="1">
    <location>
        <begin position="65"/>
        <end position="83"/>
    </location>
</feature>
<feature type="transmembrane region" description="Helical" evidence="1">
    <location>
        <begin position="137"/>
        <end position="157"/>
    </location>
</feature>
<organism evidence="2 3">
    <name type="scientific">Ensifer adhaerens</name>
    <name type="common">Sinorhizobium morelense</name>
    <dbReference type="NCBI Taxonomy" id="106592"/>
    <lineage>
        <taxon>Bacteria</taxon>
        <taxon>Pseudomonadati</taxon>
        <taxon>Pseudomonadota</taxon>
        <taxon>Alphaproteobacteria</taxon>
        <taxon>Hyphomicrobiales</taxon>
        <taxon>Rhizobiaceae</taxon>
        <taxon>Sinorhizobium/Ensifer group</taxon>
        <taxon>Ensifer</taxon>
    </lineage>
</organism>
<feature type="transmembrane region" description="Helical" evidence="1">
    <location>
        <begin position="114"/>
        <end position="131"/>
    </location>
</feature>
<feature type="transmembrane region" description="Helical" evidence="1">
    <location>
        <begin position="89"/>
        <end position="107"/>
    </location>
</feature>
<dbReference type="Proteomes" id="UP000037425">
    <property type="component" value="Unassembled WGS sequence"/>
</dbReference>
<dbReference type="RefSeq" id="WP_053247934.1">
    <property type="nucleotide sequence ID" value="NZ_LGAP01000002.1"/>
</dbReference>
<evidence type="ECO:0000313" key="3">
    <source>
        <dbReference type="Proteomes" id="UP000037425"/>
    </source>
</evidence>
<dbReference type="Pfam" id="PF06496">
    <property type="entry name" value="DUF1097"/>
    <property type="match status" value="1"/>
</dbReference>
<evidence type="ECO:0000256" key="1">
    <source>
        <dbReference type="SAM" id="Phobius"/>
    </source>
</evidence>
<dbReference type="AlphaFoldDB" id="A0A0L8C226"/>
<dbReference type="PATRIC" id="fig|106592.7.peg.2887"/>
<evidence type="ECO:0000313" key="2">
    <source>
        <dbReference type="EMBL" id="KOF20997.1"/>
    </source>
</evidence>
<reference evidence="3" key="1">
    <citation type="submission" date="2015-07" db="EMBL/GenBank/DDBJ databases">
        <title>Whole genome sequence of an Ensifer adhaerens strain isolated from a cave pool in the Wind Cave National Park.</title>
        <authorList>
            <person name="Eng W.W.H."/>
            <person name="Gan H.M."/>
            <person name="Barton H.A."/>
            <person name="Savka M.A."/>
        </authorList>
    </citation>
    <scope>NUCLEOTIDE SEQUENCE [LARGE SCALE GENOMIC DNA]</scope>
    <source>
        <strain evidence="3">SD006</strain>
    </source>
</reference>
<name>A0A0L8C226_ENSAD</name>
<keyword evidence="1" id="KW-0472">Membrane</keyword>
<comment type="caution">
    <text evidence="2">The sequence shown here is derived from an EMBL/GenBank/DDBJ whole genome shotgun (WGS) entry which is preliminary data.</text>
</comment>
<dbReference type="OrthoDB" id="8396882at2"/>
<accession>A0A0L8C226</accession>